<protein>
    <submittedName>
        <fullName evidence="4">Uncharacterized protein</fullName>
    </submittedName>
</protein>
<evidence type="ECO:0000256" key="2">
    <source>
        <dbReference type="ARBA" id="ARBA00022737"/>
    </source>
</evidence>
<feature type="compositionally biased region" description="Basic and acidic residues" evidence="3">
    <location>
        <begin position="73"/>
        <end position="90"/>
    </location>
</feature>
<dbReference type="PANTHER" id="PTHR24106">
    <property type="entry name" value="NACHT, LRR AND CARD DOMAINS-CONTAINING"/>
    <property type="match status" value="1"/>
</dbReference>
<sequence>MSLSGEKEERGGPPSSICKKTEEVTTSGVSLSGSEGALSPKRSFPTEQDTNSELKRIKTHRPVSPVPSCVSMKSDRSMRPPIHFREGDFSTEQRIKTDRLVSPVPGCVSMKSDKSLGLNILFREGELSTGKSSISEEIDQSMDHQPRVPTDDKVLSGCSITEEGCASLASALRSNPSHLKELDLSGNTPGDSGVKLLSSVREDPLYTLERLRLND</sequence>
<reference evidence="4" key="2">
    <citation type="submission" date="2025-08" db="UniProtKB">
        <authorList>
            <consortium name="Ensembl"/>
        </authorList>
    </citation>
    <scope>IDENTIFICATION</scope>
</reference>
<keyword evidence="5" id="KW-1185">Reference proteome</keyword>
<dbReference type="Ensembl" id="ENSOTST00005144600.1">
    <property type="protein sequence ID" value="ENSOTSP00005154251.1"/>
    <property type="gene ID" value="ENSOTSG00005048320.1"/>
</dbReference>
<dbReference type="AlphaFoldDB" id="A0AAZ3SME2"/>
<proteinExistence type="predicted"/>
<feature type="compositionally biased region" description="Polar residues" evidence="3">
    <location>
        <begin position="24"/>
        <end position="33"/>
    </location>
</feature>
<feature type="region of interest" description="Disordered" evidence="3">
    <location>
        <begin position="131"/>
        <end position="153"/>
    </location>
</feature>
<reference evidence="5" key="1">
    <citation type="journal article" date="2018" name="PLoS ONE">
        <title>Chinook salmon (Oncorhynchus tshawytscha) genome and transcriptome.</title>
        <authorList>
            <person name="Christensen K.A."/>
            <person name="Leong J.S."/>
            <person name="Sakhrani D."/>
            <person name="Biagi C.A."/>
            <person name="Minkley D.R."/>
            <person name="Withler R.E."/>
            <person name="Rondeau E.B."/>
            <person name="Koop B.F."/>
            <person name="Devlin R.H."/>
        </authorList>
    </citation>
    <scope>NUCLEOTIDE SEQUENCE [LARGE SCALE GENOMIC DNA]</scope>
</reference>
<evidence type="ECO:0000313" key="5">
    <source>
        <dbReference type="Proteomes" id="UP000694402"/>
    </source>
</evidence>
<feature type="region of interest" description="Disordered" evidence="3">
    <location>
        <begin position="1"/>
        <end position="90"/>
    </location>
</feature>
<gene>
    <name evidence="4" type="primary">LOC112240356</name>
</gene>
<evidence type="ECO:0000256" key="3">
    <source>
        <dbReference type="SAM" id="MobiDB-lite"/>
    </source>
</evidence>
<keyword evidence="1" id="KW-0433">Leucine-rich repeat</keyword>
<feature type="compositionally biased region" description="Basic and acidic residues" evidence="3">
    <location>
        <begin position="1"/>
        <end position="11"/>
    </location>
</feature>
<accession>A0AAZ3SME2</accession>
<feature type="compositionally biased region" description="Basic and acidic residues" evidence="3">
    <location>
        <begin position="141"/>
        <end position="153"/>
    </location>
</feature>
<keyword evidence="2" id="KW-0677">Repeat</keyword>
<organism evidence="4 5">
    <name type="scientific">Oncorhynchus tshawytscha</name>
    <name type="common">Chinook salmon</name>
    <name type="synonym">Salmo tshawytscha</name>
    <dbReference type="NCBI Taxonomy" id="74940"/>
    <lineage>
        <taxon>Eukaryota</taxon>
        <taxon>Metazoa</taxon>
        <taxon>Chordata</taxon>
        <taxon>Craniata</taxon>
        <taxon>Vertebrata</taxon>
        <taxon>Euteleostomi</taxon>
        <taxon>Actinopterygii</taxon>
        <taxon>Neopterygii</taxon>
        <taxon>Teleostei</taxon>
        <taxon>Protacanthopterygii</taxon>
        <taxon>Salmoniformes</taxon>
        <taxon>Salmonidae</taxon>
        <taxon>Salmoninae</taxon>
        <taxon>Oncorhynchus</taxon>
    </lineage>
</organism>
<evidence type="ECO:0000313" key="4">
    <source>
        <dbReference type="Ensembl" id="ENSOTSP00005154251.1"/>
    </source>
</evidence>
<reference evidence="4" key="3">
    <citation type="submission" date="2025-09" db="UniProtKB">
        <authorList>
            <consortium name="Ensembl"/>
        </authorList>
    </citation>
    <scope>IDENTIFICATION</scope>
</reference>
<evidence type="ECO:0000256" key="1">
    <source>
        <dbReference type="ARBA" id="ARBA00022614"/>
    </source>
</evidence>
<dbReference type="GeneID" id="112240356"/>
<dbReference type="GeneTree" id="ENSGT01150000287365"/>
<dbReference type="Proteomes" id="UP000694402">
    <property type="component" value="Unassembled WGS sequence"/>
</dbReference>
<dbReference type="RefSeq" id="XP_042171505.1">
    <property type="nucleotide sequence ID" value="XM_042315571.1"/>
</dbReference>
<dbReference type="InterPro" id="IPR051261">
    <property type="entry name" value="NLR"/>
</dbReference>
<name>A0AAZ3SME2_ONCTS</name>